<organism evidence="1 2">
    <name type="scientific">Nakamurella multipartita (strain ATCC 700099 / DSM 44233 / CIP 104796 / JCM 9543 / NBRC 105858 / Y-104)</name>
    <name type="common">Microsphaera multipartita</name>
    <dbReference type="NCBI Taxonomy" id="479431"/>
    <lineage>
        <taxon>Bacteria</taxon>
        <taxon>Bacillati</taxon>
        <taxon>Actinomycetota</taxon>
        <taxon>Actinomycetes</taxon>
        <taxon>Nakamurellales</taxon>
        <taxon>Nakamurellaceae</taxon>
        <taxon>Nakamurella</taxon>
    </lineage>
</organism>
<dbReference type="EMBL" id="CP001737">
    <property type="protein sequence ID" value="ACV80904.1"/>
    <property type="molecule type" value="Genomic_DNA"/>
</dbReference>
<name>C8X706_NAKMY</name>
<keyword evidence="2" id="KW-1185">Reference proteome</keyword>
<evidence type="ECO:0000313" key="1">
    <source>
        <dbReference type="EMBL" id="ACV80904.1"/>
    </source>
</evidence>
<dbReference type="HOGENOM" id="CLU_2437751_0_0_11"/>
<evidence type="ECO:0000313" key="2">
    <source>
        <dbReference type="Proteomes" id="UP000002218"/>
    </source>
</evidence>
<protein>
    <submittedName>
        <fullName evidence="1">Uncharacterized protein</fullName>
    </submittedName>
</protein>
<dbReference type="STRING" id="479431.Namu_4625"/>
<dbReference type="InParanoid" id="C8X706"/>
<dbReference type="KEGG" id="nml:Namu_4625"/>
<dbReference type="AlphaFoldDB" id="C8X706"/>
<gene>
    <name evidence="1" type="ordered locus">Namu_4625</name>
</gene>
<reference evidence="1 2" key="2">
    <citation type="journal article" date="2010" name="Stand. Genomic Sci.">
        <title>Complete genome sequence of Nakamurella multipartita type strain (Y-104).</title>
        <authorList>
            <person name="Tice H."/>
            <person name="Mayilraj S."/>
            <person name="Sims D."/>
            <person name="Lapidus A."/>
            <person name="Nolan M."/>
            <person name="Lucas S."/>
            <person name="Glavina Del Rio T."/>
            <person name="Copeland A."/>
            <person name="Cheng J.F."/>
            <person name="Meincke L."/>
            <person name="Bruce D."/>
            <person name="Goodwin L."/>
            <person name="Pitluck S."/>
            <person name="Ivanova N."/>
            <person name="Mavromatis K."/>
            <person name="Ovchinnikova G."/>
            <person name="Pati A."/>
            <person name="Chen A."/>
            <person name="Palaniappan K."/>
            <person name="Land M."/>
            <person name="Hauser L."/>
            <person name="Chang Y.J."/>
            <person name="Jeffries C.D."/>
            <person name="Detter J.C."/>
            <person name="Brettin T."/>
            <person name="Rohde M."/>
            <person name="Goker M."/>
            <person name="Bristow J."/>
            <person name="Eisen J.A."/>
            <person name="Markowitz V."/>
            <person name="Hugenholtz P."/>
            <person name="Kyrpides N.C."/>
            <person name="Klenk H.P."/>
            <person name="Chen F."/>
        </authorList>
    </citation>
    <scope>NUCLEOTIDE SEQUENCE [LARGE SCALE GENOMIC DNA]</scope>
    <source>
        <strain evidence="2">ATCC 700099 / DSM 44233 / CIP 104796 / JCM 9543 / NBRC 105858 / Y-104</strain>
    </source>
</reference>
<accession>C8X706</accession>
<sequence length="90" mass="9129" precursor="true">MRAVANVQAGTVVQIARIDAAAQRHGAVADGVTAVTGRALQHVAMISQAEQQLAQTVPHASGRLSAIADAHALAMQATVIDAARALGRLA</sequence>
<dbReference type="Proteomes" id="UP000002218">
    <property type="component" value="Chromosome"/>
</dbReference>
<proteinExistence type="predicted"/>
<reference evidence="2" key="1">
    <citation type="submission" date="2009-09" db="EMBL/GenBank/DDBJ databases">
        <title>The complete genome of Nakamurella multipartita DSM 44233.</title>
        <authorList>
            <consortium name="US DOE Joint Genome Institute (JGI-PGF)"/>
            <person name="Lucas S."/>
            <person name="Copeland A."/>
            <person name="Lapidus A."/>
            <person name="Glavina del Rio T."/>
            <person name="Dalin E."/>
            <person name="Tice H."/>
            <person name="Bruce D."/>
            <person name="Goodwin L."/>
            <person name="Pitluck S."/>
            <person name="Kyrpides N."/>
            <person name="Mavromatis K."/>
            <person name="Ivanova N."/>
            <person name="Ovchinnikova G."/>
            <person name="Sims D."/>
            <person name="Meincke L."/>
            <person name="Brettin T."/>
            <person name="Detter J.C."/>
            <person name="Han C."/>
            <person name="Larimer F."/>
            <person name="Land M."/>
            <person name="Hauser L."/>
            <person name="Markowitz V."/>
            <person name="Cheng J.-F."/>
            <person name="Hugenholtz P."/>
            <person name="Woyke T."/>
            <person name="Wu D."/>
            <person name="Klenk H.-P."/>
            <person name="Eisen J.A."/>
        </authorList>
    </citation>
    <scope>NUCLEOTIDE SEQUENCE [LARGE SCALE GENOMIC DNA]</scope>
    <source>
        <strain evidence="2">ATCC 700099 / DSM 44233 / CIP 104796 / JCM 9543 / NBRC 105858 / Y-104</strain>
    </source>
</reference>